<feature type="short sequence motif" description="'KMSKS' region" evidence="13">
    <location>
        <begin position="266"/>
        <end position="270"/>
    </location>
</feature>
<dbReference type="InterPro" id="IPR009080">
    <property type="entry name" value="tRNAsynth_Ia_anticodon-bd"/>
</dbReference>
<evidence type="ECO:0000256" key="5">
    <source>
        <dbReference type="ARBA" id="ARBA00022598"/>
    </source>
</evidence>
<dbReference type="SMART" id="SM00840">
    <property type="entry name" value="DALR_2"/>
    <property type="match status" value="1"/>
</dbReference>
<keyword evidence="5 13" id="KW-0436">Ligase</keyword>
<dbReference type="InterPro" id="IPR032678">
    <property type="entry name" value="tRNA-synt_1_cat_dom"/>
</dbReference>
<evidence type="ECO:0000256" key="3">
    <source>
        <dbReference type="ARBA" id="ARBA00011245"/>
    </source>
</evidence>
<dbReference type="CDD" id="cd00672">
    <property type="entry name" value="CysRS_core"/>
    <property type="match status" value="1"/>
</dbReference>
<dbReference type="FunFam" id="3.40.50.620:FF:000009">
    <property type="entry name" value="Cysteine--tRNA ligase"/>
    <property type="match status" value="1"/>
</dbReference>
<dbReference type="Pfam" id="PF09190">
    <property type="entry name" value="DALR_2"/>
    <property type="match status" value="1"/>
</dbReference>
<keyword evidence="7 13" id="KW-0547">Nucleotide-binding</keyword>
<dbReference type="GO" id="GO:0008270">
    <property type="term" value="F:zinc ion binding"/>
    <property type="evidence" value="ECO:0007669"/>
    <property type="project" value="UniProtKB-UniRule"/>
</dbReference>
<dbReference type="EC" id="6.1.1.16" evidence="13"/>
<dbReference type="PANTHER" id="PTHR10890:SF3">
    <property type="entry name" value="CYSTEINE--TRNA LIGASE, CYTOPLASMIC"/>
    <property type="match status" value="1"/>
</dbReference>
<dbReference type="InterPro" id="IPR024909">
    <property type="entry name" value="Cys-tRNA/MSH_ligase"/>
</dbReference>
<accession>A0A2J8B470</accession>
<dbReference type="Proteomes" id="UP000236394">
    <property type="component" value="Unassembled WGS sequence"/>
</dbReference>
<dbReference type="EMBL" id="NBZD01000001">
    <property type="protein sequence ID" value="PNH19555.1"/>
    <property type="molecule type" value="Genomic_DNA"/>
</dbReference>
<evidence type="ECO:0000256" key="7">
    <source>
        <dbReference type="ARBA" id="ARBA00022741"/>
    </source>
</evidence>
<dbReference type="InterPro" id="IPR015803">
    <property type="entry name" value="Cys-tRNA-ligase"/>
</dbReference>
<feature type="binding site" evidence="13">
    <location>
        <position position="234"/>
    </location>
    <ligand>
        <name>Zn(2+)</name>
        <dbReference type="ChEBI" id="CHEBI:29105"/>
    </ligand>
</feature>
<dbReference type="HAMAP" id="MF_00041">
    <property type="entry name" value="Cys_tRNA_synth"/>
    <property type="match status" value="1"/>
</dbReference>
<dbReference type="AlphaFoldDB" id="A0A2J8B470"/>
<evidence type="ECO:0000256" key="11">
    <source>
        <dbReference type="ARBA" id="ARBA00023146"/>
    </source>
</evidence>
<comment type="subunit">
    <text evidence="3 13">Monomer.</text>
</comment>
<dbReference type="PANTHER" id="PTHR10890">
    <property type="entry name" value="CYSTEINYL-TRNA SYNTHETASE"/>
    <property type="match status" value="1"/>
</dbReference>
<evidence type="ECO:0000313" key="15">
    <source>
        <dbReference type="EMBL" id="PNH19555.1"/>
    </source>
</evidence>
<evidence type="ECO:0000256" key="13">
    <source>
        <dbReference type="HAMAP-Rule" id="MF_00041"/>
    </source>
</evidence>
<evidence type="ECO:0000313" key="16">
    <source>
        <dbReference type="Proteomes" id="UP000236394"/>
    </source>
</evidence>
<reference evidence="16" key="1">
    <citation type="submission" date="2017-04" db="EMBL/GenBank/DDBJ databases">
        <authorList>
            <person name="Bumgarner R.E."/>
            <person name="Fredricks D.N."/>
            <person name="Srinivasan S."/>
        </authorList>
    </citation>
    <scope>NUCLEOTIDE SEQUENCE [LARGE SCALE GENOMIC DNA]</scope>
    <source>
        <strain evidence="16">KA00405</strain>
    </source>
</reference>
<feature type="binding site" evidence="13">
    <location>
        <position position="27"/>
    </location>
    <ligand>
        <name>Zn(2+)</name>
        <dbReference type="ChEBI" id="CHEBI:29105"/>
    </ligand>
</feature>
<evidence type="ECO:0000256" key="10">
    <source>
        <dbReference type="ARBA" id="ARBA00022917"/>
    </source>
</evidence>
<comment type="subcellular location">
    <subcellularLocation>
        <location evidence="1 13">Cytoplasm</location>
    </subcellularLocation>
</comment>
<dbReference type="SUPFAM" id="SSF47323">
    <property type="entry name" value="Anticodon-binding domain of a subclass of class I aminoacyl-tRNA synthetases"/>
    <property type="match status" value="1"/>
</dbReference>
<keyword evidence="4 13" id="KW-0963">Cytoplasm</keyword>
<comment type="similarity">
    <text evidence="2 13">Belongs to the class-I aminoacyl-tRNA synthetase family.</text>
</comment>
<sequence length="474" mass="53371">MQLFDSLTNQKREFIPLEPGKVKMYSCGPTVYNYFHLGNARPFVVFDLLRRYLEYRGYKVTFVQNFTDIDDKMIRRANEEGVTLRELADKYIAEYFKDADGLGIKRATIQPRATESIDAIIEQVGKLVAGGHAYVSTDGVYFSTRSFPDYGKLSHFHLDELEAGASERVNTGENKHDPADFAVWKFKKPGEPAWPSPWGEGRPGWHIECSSMINRYLGPTIDIHSGGKDLIFPHHENEIAQSECATGKQLAHYWLHNGFINVNNEKMSKSLGNFFTVRDVVKHFPYDVIRFFLLTGHYRSPINFSDELLQAAQTGLTRLRNCYSAVQFKLKSKVESAESADKAAAAVAESVRKSIDTARTAFIAAMDDDLNTPDALAAIFSWVREVNTLITSSPSAADCQAVLDFFDELGDVLGLRWQCEEAIPTEILALVEARTQAKKAKNFTLADELRKQITEAGYTLMDTPQGPRIEKQHA</sequence>
<comment type="caution">
    <text evidence="15">The sequence shown here is derived from an EMBL/GenBank/DDBJ whole genome shotgun (WGS) entry which is preliminary data.</text>
</comment>
<feature type="binding site" evidence="13">
    <location>
        <position position="209"/>
    </location>
    <ligand>
        <name>Zn(2+)</name>
        <dbReference type="ChEBI" id="CHEBI:29105"/>
    </ligand>
</feature>
<proteinExistence type="inferred from homology"/>
<feature type="binding site" evidence="13">
    <location>
        <position position="238"/>
    </location>
    <ligand>
        <name>Zn(2+)</name>
        <dbReference type="ChEBI" id="CHEBI:29105"/>
    </ligand>
</feature>
<evidence type="ECO:0000256" key="1">
    <source>
        <dbReference type="ARBA" id="ARBA00004496"/>
    </source>
</evidence>
<dbReference type="Gene3D" id="1.20.120.1910">
    <property type="entry name" value="Cysteine-tRNA ligase, C-terminal anti-codon recognition domain"/>
    <property type="match status" value="1"/>
</dbReference>
<evidence type="ECO:0000259" key="14">
    <source>
        <dbReference type="SMART" id="SM00840"/>
    </source>
</evidence>
<feature type="short sequence motif" description="'HIGH' region" evidence="13">
    <location>
        <begin position="29"/>
        <end position="39"/>
    </location>
</feature>
<dbReference type="PRINTS" id="PR00983">
    <property type="entry name" value="TRNASYNTHCYS"/>
</dbReference>
<evidence type="ECO:0000256" key="12">
    <source>
        <dbReference type="ARBA" id="ARBA00047398"/>
    </source>
</evidence>
<keyword evidence="10 13" id="KW-0648">Protein biosynthesis</keyword>
<dbReference type="SUPFAM" id="SSF52374">
    <property type="entry name" value="Nucleotidylyl transferase"/>
    <property type="match status" value="1"/>
</dbReference>
<dbReference type="InterPro" id="IPR014729">
    <property type="entry name" value="Rossmann-like_a/b/a_fold"/>
</dbReference>
<feature type="domain" description="Cysteinyl-tRNA synthetase class Ia DALR" evidence="14">
    <location>
        <begin position="361"/>
        <end position="428"/>
    </location>
</feature>
<dbReference type="GO" id="GO:0005829">
    <property type="term" value="C:cytosol"/>
    <property type="evidence" value="ECO:0007669"/>
    <property type="project" value="TreeGrafter"/>
</dbReference>
<keyword evidence="6 13" id="KW-0479">Metal-binding</keyword>
<evidence type="ECO:0000256" key="8">
    <source>
        <dbReference type="ARBA" id="ARBA00022833"/>
    </source>
</evidence>
<evidence type="ECO:0000256" key="4">
    <source>
        <dbReference type="ARBA" id="ARBA00022490"/>
    </source>
</evidence>
<keyword evidence="8 13" id="KW-0862">Zinc</keyword>
<feature type="binding site" evidence="13">
    <location>
        <position position="269"/>
    </location>
    <ligand>
        <name>ATP</name>
        <dbReference type="ChEBI" id="CHEBI:30616"/>
    </ligand>
</feature>
<evidence type="ECO:0000256" key="2">
    <source>
        <dbReference type="ARBA" id="ARBA00005594"/>
    </source>
</evidence>
<keyword evidence="9 13" id="KW-0067">ATP-binding</keyword>
<dbReference type="GO" id="GO:0005524">
    <property type="term" value="F:ATP binding"/>
    <property type="evidence" value="ECO:0007669"/>
    <property type="project" value="UniProtKB-UniRule"/>
</dbReference>
<evidence type="ECO:0000256" key="9">
    <source>
        <dbReference type="ARBA" id="ARBA00022840"/>
    </source>
</evidence>
<protein>
    <recommendedName>
        <fullName evidence="13">Cysteine--tRNA ligase</fullName>
        <ecNumber evidence="13">6.1.1.16</ecNumber>
    </recommendedName>
    <alternativeName>
        <fullName evidence="13">Cysteinyl-tRNA synthetase</fullName>
        <shortName evidence="13">CysRS</shortName>
    </alternativeName>
</protein>
<comment type="cofactor">
    <cofactor evidence="13">
        <name>Zn(2+)</name>
        <dbReference type="ChEBI" id="CHEBI:29105"/>
    </cofactor>
    <text evidence="13">Binds 1 zinc ion per subunit.</text>
</comment>
<keyword evidence="11 13" id="KW-0030">Aminoacyl-tRNA synthetase</keyword>
<dbReference type="Gene3D" id="3.40.50.620">
    <property type="entry name" value="HUPs"/>
    <property type="match status" value="1"/>
</dbReference>
<dbReference type="RefSeq" id="WP_034574223.1">
    <property type="nucleotide sequence ID" value="NZ_NBZD01000001.1"/>
</dbReference>
<comment type="catalytic activity">
    <reaction evidence="12 13">
        <text>tRNA(Cys) + L-cysteine + ATP = L-cysteinyl-tRNA(Cys) + AMP + diphosphate</text>
        <dbReference type="Rhea" id="RHEA:17773"/>
        <dbReference type="Rhea" id="RHEA-COMP:9661"/>
        <dbReference type="Rhea" id="RHEA-COMP:9679"/>
        <dbReference type="ChEBI" id="CHEBI:30616"/>
        <dbReference type="ChEBI" id="CHEBI:33019"/>
        <dbReference type="ChEBI" id="CHEBI:35235"/>
        <dbReference type="ChEBI" id="CHEBI:78442"/>
        <dbReference type="ChEBI" id="CHEBI:78517"/>
        <dbReference type="ChEBI" id="CHEBI:456215"/>
        <dbReference type="EC" id="6.1.1.16"/>
    </reaction>
</comment>
<dbReference type="Pfam" id="PF01406">
    <property type="entry name" value="tRNA-synt_1e"/>
    <property type="match status" value="1"/>
</dbReference>
<dbReference type="NCBIfam" id="TIGR00435">
    <property type="entry name" value="cysS"/>
    <property type="match status" value="1"/>
</dbReference>
<organism evidence="15 16">
    <name type="scientific">Mageeibacillus indolicus</name>
    <dbReference type="NCBI Taxonomy" id="884684"/>
    <lineage>
        <taxon>Bacteria</taxon>
        <taxon>Bacillati</taxon>
        <taxon>Bacillota</taxon>
        <taxon>Clostridia</taxon>
        <taxon>Eubacteriales</taxon>
        <taxon>Oscillospiraceae</taxon>
        <taxon>Mageeibacillus</taxon>
    </lineage>
</organism>
<dbReference type="InterPro" id="IPR015273">
    <property type="entry name" value="Cys-tRNA-synt_Ia_DALR"/>
</dbReference>
<gene>
    <name evidence="13" type="primary">cysS</name>
    <name evidence="15" type="ORF">B7R76_01325</name>
</gene>
<name>A0A2J8B470_9FIRM</name>
<dbReference type="GO" id="GO:0004817">
    <property type="term" value="F:cysteine-tRNA ligase activity"/>
    <property type="evidence" value="ECO:0007669"/>
    <property type="project" value="UniProtKB-UniRule"/>
</dbReference>
<dbReference type="GO" id="GO:0006423">
    <property type="term" value="P:cysteinyl-tRNA aminoacylation"/>
    <property type="evidence" value="ECO:0007669"/>
    <property type="project" value="UniProtKB-UniRule"/>
</dbReference>
<evidence type="ECO:0000256" key="6">
    <source>
        <dbReference type="ARBA" id="ARBA00022723"/>
    </source>
</evidence>